<protein>
    <recommendedName>
        <fullName evidence="9">Ig-like domain-containing protein</fullName>
    </recommendedName>
</protein>
<sequence>MIYFFKSKTFFFYITQYECFFIELGHAVTLTCEVHGLENGLFYWYKLNFGYMVQTVAMGSFGKVNLKGQFNKTRFRVQNVADVYSLTIKNISKEDEATYFCQAGAAYTMAFVNGSHNELVYVNQSSDIRSVPLGTTETLQCSLFSEKKESLRKCERRAFWFRARTQSDTGLIYADKINCGQQAGRSCVYQLSKTIQKSSDTGTYYCAVVTCGEILFGEGTKVETKLYPLVILLGVLLGCSVLVNFSLILARGNQKRVSDHSKGMFTMHTVNIQHKKPPA</sequence>
<evidence type="ECO:0000313" key="11">
    <source>
        <dbReference type="Proteomes" id="UP000264800"/>
    </source>
</evidence>
<dbReference type="GO" id="GO:0002376">
    <property type="term" value="P:immune system process"/>
    <property type="evidence" value="ECO:0007669"/>
    <property type="project" value="UniProtKB-KW"/>
</dbReference>
<evidence type="ECO:0000259" key="9">
    <source>
        <dbReference type="PROSITE" id="PS50835"/>
    </source>
</evidence>
<dbReference type="InterPro" id="IPR036179">
    <property type="entry name" value="Ig-like_dom_sf"/>
</dbReference>
<dbReference type="CDD" id="cd00099">
    <property type="entry name" value="IgV"/>
    <property type="match status" value="1"/>
</dbReference>
<dbReference type="Gene3D" id="2.60.40.10">
    <property type="entry name" value="Immunoglobulins"/>
    <property type="match status" value="2"/>
</dbReference>
<dbReference type="SMART" id="SM00408">
    <property type="entry name" value="IGc2"/>
    <property type="match status" value="1"/>
</dbReference>
<evidence type="ECO:0000313" key="10">
    <source>
        <dbReference type="Ensembl" id="ENSKMAP00000025432.1"/>
    </source>
</evidence>
<dbReference type="PROSITE" id="PS50835">
    <property type="entry name" value="IG_LIKE"/>
    <property type="match status" value="1"/>
</dbReference>
<keyword evidence="8" id="KW-0812">Transmembrane</keyword>
<evidence type="ECO:0000256" key="6">
    <source>
        <dbReference type="ARBA" id="ARBA00023157"/>
    </source>
</evidence>
<evidence type="ECO:0000256" key="2">
    <source>
        <dbReference type="ARBA" id="ARBA00022475"/>
    </source>
</evidence>
<proteinExistence type="predicted"/>
<keyword evidence="5 8" id="KW-0472">Membrane</keyword>
<evidence type="ECO:0000256" key="1">
    <source>
        <dbReference type="ARBA" id="ARBA00004236"/>
    </source>
</evidence>
<keyword evidence="11" id="KW-1185">Reference proteome</keyword>
<dbReference type="SUPFAM" id="SSF48726">
    <property type="entry name" value="Immunoglobulin"/>
    <property type="match status" value="2"/>
</dbReference>
<dbReference type="InterPro" id="IPR013106">
    <property type="entry name" value="Ig_V-set"/>
</dbReference>
<dbReference type="GO" id="GO:0009617">
    <property type="term" value="P:response to bacterium"/>
    <property type="evidence" value="ECO:0007669"/>
    <property type="project" value="TreeGrafter"/>
</dbReference>
<dbReference type="Pfam" id="PF07686">
    <property type="entry name" value="V-set"/>
    <property type="match status" value="1"/>
</dbReference>
<dbReference type="SMART" id="SM00409">
    <property type="entry name" value="IG"/>
    <property type="match status" value="2"/>
</dbReference>
<evidence type="ECO:0000256" key="3">
    <source>
        <dbReference type="ARBA" id="ARBA00022729"/>
    </source>
</evidence>
<evidence type="ECO:0000256" key="7">
    <source>
        <dbReference type="ARBA" id="ARBA00023180"/>
    </source>
</evidence>
<keyword evidence="3" id="KW-0732">Signal</keyword>
<comment type="subcellular location">
    <subcellularLocation>
        <location evidence="1">Cell membrane</location>
    </subcellularLocation>
</comment>
<dbReference type="InterPro" id="IPR003598">
    <property type="entry name" value="Ig_sub2"/>
</dbReference>
<keyword evidence="2" id="KW-1003">Cell membrane</keyword>
<dbReference type="AlphaFoldDB" id="A0A3Q3GPY3"/>
<reference evidence="10" key="1">
    <citation type="submission" date="2025-08" db="UniProtKB">
        <authorList>
            <consortium name="Ensembl"/>
        </authorList>
    </citation>
    <scope>IDENTIFICATION</scope>
</reference>
<organism evidence="10 11">
    <name type="scientific">Kryptolebias marmoratus</name>
    <name type="common">Mangrove killifish</name>
    <name type="synonym">Rivulus marmoratus</name>
    <dbReference type="NCBI Taxonomy" id="37003"/>
    <lineage>
        <taxon>Eukaryota</taxon>
        <taxon>Metazoa</taxon>
        <taxon>Chordata</taxon>
        <taxon>Craniata</taxon>
        <taxon>Vertebrata</taxon>
        <taxon>Euteleostomi</taxon>
        <taxon>Actinopterygii</taxon>
        <taxon>Neopterygii</taxon>
        <taxon>Teleostei</taxon>
        <taxon>Neoteleostei</taxon>
        <taxon>Acanthomorphata</taxon>
        <taxon>Ovalentaria</taxon>
        <taxon>Atherinomorphae</taxon>
        <taxon>Cyprinodontiformes</taxon>
        <taxon>Rivulidae</taxon>
        <taxon>Kryptolebias</taxon>
    </lineage>
</organism>
<dbReference type="Ensembl" id="ENSKMAT00000025751.1">
    <property type="protein sequence ID" value="ENSKMAP00000025432.1"/>
    <property type="gene ID" value="ENSKMAG00000018834.1"/>
</dbReference>
<dbReference type="InterPro" id="IPR052051">
    <property type="entry name" value="TCR_complex_component"/>
</dbReference>
<dbReference type="SMART" id="SM00406">
    <property type="entry name" value="IGv"/>
    <property type="match status" value="1"/>
</dbReference>
<dbReference type="GO" id="GO:0005886">
    <property type="term" value="C:plasma membrane"/>
    <property type="evidence" value="ECO:0007669"/>
    <property type="project" value="UniProtKB-SubCell"/>
</dbReference>
<dbReference type="Proteomes" id="UP000264800">
    <property type="component" value="Unplaced"/>
</dbReference>
<accession>A0A3Q3GPY3</accession>
<keyword evidence="6" id="KW-1015">Disulfide bond</keyword>
<reference evidence="10" key="2">
    <citation type="submission" date="2025-09" db="UniProtKB">
        <authorList>
            <consortium name="Ensembl"/>
        </authorList>
    </citation>
    <scope>IDENTIFICATION</scope>
</reference>
<keyword evidence="7" id="KW-0325">Glycoprotein</keyword>
<dbReference type="GeneTree" id="ENSGT01030000234530"/>
<name>A0A3Q3GPY3_KRYMA</name>
<dbReference type="PANTHER" id="PTHR19433">
    <property type="entry name" value="T-CELL RECEPTOR ALPHA CHAIN V REGION-RELATED"/>
    <property type="match status" value="1"/>
</dbReference>
<evidence type="ECO:0000256" key="5">
    <source>
        <dbReference type="ARBA" id="ARBA00023136"/>
    </source>
</evidence>
<dbReference type="STRING" id="37003.ENSKMAP00000025432"/>
<feature type="domain" description="Ig-like" evidence="9">
    <location>
        <begin position="25"/>
        <end position="103"/>
    </location>
</feature>
<keyword evidence="8" id="KW-1133">Transmembrane helix</keyword>
<dbReference type="OMA" id="ADKTRCG"/>
<dbReference type="PANTHER" id="PTHR19433:SF127">
    <property type="entry name" value="NITR9"/>
    <property type="match status" value="1"/>
</dbReference>
<evidence type="ECO:0000256" key="4">
    <source>
        <dbReference type="ARBA" id="ARBA00022859"/>
    </source>
</evidence>
<dbReference type="InterPro" id="IPR007110">
    <property type="entry name" value="Ig-like_dom"/>
</dbReference>
<feature type="transmembrane region" description="Helical" evidence="8">
    <location>
        <begin position="226"/>
        <end position="250"/>
    </location>
</feature>
<dbReference type="InterPro" id="IPR013783">
    <property type="entry name" value="Ig-like_fold"/>
</dbReference>
<evidence type="ECO:0000256" key="8">
    <source>
        <dbReference type="SAM" id="Phobius"/>
    </source>
</evidence>
<dbReference type="InterPro" id="IPR003599">
    <property type="entry name" value="Ig_sub"/>
</dbReference>
<keyword evidence="4" id="KW-0391">Immunity</keyword>